<name>A0A0V8IPE2_9MICC</name>
<sequence length="260" mass="27237">MGISEESLLLAAARSSTSARFQDVLHRGGTLLSRLQNGGNMKVAFGIAGTTAVLAVGAAAAIQFGHPATTETLDRTPVAFIAVPGPSPDLTPASGLAPVAVEDKRDIRCYYRADLSSEYQIEGSAETPRPPYMRTGIEEVGFNAKANPTPEDPSSGLLQVADPINQCSRIWDSGDMILNGINQGLVPDDFVSPPPGVPAEHTLTEPAKDQNGNPLYADPNIRTFGNYIPVLTECVIDGKVGVIPGTAEVCSELGIPSLAN</sequence>
<evidence type="ECO:0000313" key="2">
    <source>
        <dbReference type="Proteomes" id="UP000053199"/>
    </source>
</evidence>
<organism evidence="1 2">
    <name type="scientific">Pseudarthrobacter enclensis</name>
    <dbReference type="NCBI Taxonomy" id="993070"/>
    <lineage>
        <taxon>Bacteria</taxon>
        <taxon>Bacillati</taxon>
        <taxon>Actinomycetota</taxon>
        <taxon>Actinomycetes</taxon>
        <taxon>Micrococcales</taxon>
        <taxon>Micrococcaceae</taxon>
        <taxon>Pseudarthrobacter</taxon>
    </lineage>
</organism>
<dbReference type="AlphaFoldDB" id="A0A0V8IPE2"/>
<dbReference type="OrthoDB" id="4932096at2"/>
<accession>A0A0V8IPE2</accession>
<dbReference type="Proteomes" id="UP000053199">
    <property type="component" value="Unassembled WGS sequence"/>
</dbReference>
<protein>
    <submittedName>
        <fullName evidence="1">Uncharacterized protein</fullName>
    </submittedName>
</protein>
<proteinExistence type="predicted"/>
<keyword evidence="2" id="KW-1185">Reference proteome</keyword>
<gene>
    <name evidence="1" type="ORF">AS031_08580</name>
</gene>
<evidence type="ECO:0000313" key="1">
    <source>
        <dbReference type="EMBL" id="KSU76660.1"/>
    </source>
</evidence>
<reference evidence="1 2" key="1">
    <citation type="journal article" date="2014" name="Arch. Microbiol.">
        <title>Arthrobacter enclensis sp. nov., isolated from sediment sample.</title>
        <authorList>
            <person name="Dastager S.G."/>
            <person name="Liu Q."/>
            <person name="Tang S.K."/>
            <person name="Krishnamurthi S."/>
            <person name="Lee J.C."/>
            <person name="Li W.J."/>
        </authorList>
    </citation>
    <scope>NUCLEOTIDE SEQUENCE [LARGE SCALE GENOMIC DNA]</scope>
    <source>
        <strain evidence="1 2">NIO-1008</strain>
    </source>
</reference>
<dbReference type="EMBL" id="LNQM01000003">
    <property type="protein sequence ID" value="KSU76660.1"/>
    <property type="molecule type" value="Genomic_DNA"/>
</dbReference>
<dbReference type="RefSeq" id="WP_058267732.1">
    <property type="nucleotide sequence ID" value="NZ_FMAZ01000003.1"/>
</dbReference>
<comment type="caution">
    <text evidence="1">The sequence shown here is derived from an EMBL/GenBank/DDBJ whole genome shotgun (WGS) entry which is preliminary data.</text>
</comment>